<name>A0A563DC29_9FLAO</name>
<dbReference type="EMBL" id="SELH01000021">
    <property type="protein sequence ID" value="TWP27770.1"/>
    <property type="molecule type" value="Genomic_DNA"/>
</dbReference>
<accession>A0A563DC29</accession>
<gene>
    <name evidence="1" type="ORF">ETU09_06655</name>
</gene>
<protein>
    <submittedName>
        <fullName evidence="1">DUF4292 domain-containing protein</fullName>
    </submittedName>
</protein>
<evidence type="ECO:0000313" key="2">
    <source>
        <dbReference type="Proteomes" id="UP000319499"/>
    </source>
</evidence>
<dbReference type="Pfam" id="PF14125">
    <property type="entry name" value="DUF4292"/>
    <property type="match status" value="1"/>
</dbReference>
<dbReference type="InterPro" id="IPR025634">
    <property type="entry name" value="DUF4292"/>
</dbReference>
<evidence type="ECO:0000313" key="1">
    <source>
        <dbReference type="EMBL" id="TWP27770.1"/>
    </source>
</evidence>
<dbReference type="RefSeq" id="WP_146262320.1">
    <property type="nucleotide sequence ID" value="NZ_SELG01000033.1"/>
</dbReference>
<organism evidence="1 2">
    <name type="scientific">Apibacter muscae</name>
    <dbReference type="NCBI Taxonomy" id="2509004"/>
    <lineage>
        <taxon>Bacteria</taxon>
        <taxon>Pseudomonadati</taxon>
        <taxon>Bacteroidota</taxon>
        <taxon>Flavobacteriia</taxon>
        <taxon>Flavobacteriales</taxon>
        <taxon>Weeksellaceae</taxon>
        <taxon>Apibacter</taxon>
    </lineage>
</organism>
<sequence>MKYIIYFALLTILFSCNTQKVSTEQTNKINFESVNEKRVFDNINSSLEFKNLKIKANANIKVGETSYPSVSLVLYLDKYKEIWGNASLILPLARVSITPEAFKLYEKIGKSYIDTDFKYINSLLNVDFLDYSSIENLLTGKIFLTITPKDYKFSIEKNQFILQSIKDIRVGEGKNIRNYKVKISLDSNYNLKEVKMEDKKYNSLIEVSYGEYLLFENLKFPKNIKIILKDQKEASITLEYNKFESVKMETPFDIPKGYTQRKIN</sequence>
<keyword evidence="2" id="KW-1185">Reference proteome</keyword>
<dbReference type="PROSITE" id="PS51257">
    <property type="entry name" value="PROKAR_LIPOPROTEIN"/>
    <property type="match status" value="1"/>
</dbReference>
<dbReference type="Proteomes" id="UP000319499">
    <property type="component" value="Unassembled WGS sequence"/>
</dbReference>
<comment type="caution">
    <text evidence="1">The sequence shown here is derived from an EMBL/GenBank/DDBJ whole genome shotgun (WGS) entry which is preliminary data.</text>
</comment>
<dbReference type="AlphaFoldDB" id="A0A563DC29"/>
<proteinExistence type="predicted"/>
<dbReference type="OrthoDB" id="849114at2"/>
<reference evidence="1 2" key="1">
    <citation type="submission" date="2019-02" db="EMBL/GenBank/DDBJ databases">
        <title>Apibacter muscae sp. nov.: a novel member of the house fly microbiota.</title>
        <authorList>
            <person name="Park R."/>
        </authorList>
    </citation>
    <scope>NUCLEOTIDE SEQUENCE [LARGE SCALE GENOMIC DNA]</scope>
    <source>
        <strain evidence="1 2">AL1</strain>
    </source>
</reference>